<evidence type="ECO:0000313" key="2">
    <source>
        <dbReference type="Proteomes" id="UP000327157"/>
    </source>
</evidence>
<reference evidence="1 2" key="1">
    <citation type="submission" date="2019-09" db="EMBL/GenBank/DDBJ databases">
        <authorList>
            <person name="Ou C."/>
        </authorList>
    </citation>
    <scope>NUCLEOTIDE SEQUENCE [LARGE SCALE GENOMIC DNA]</scope>
    <source>
        <strain evidence="1">S2</strain>
        <tissue evidence="1">Leaf</tissue>
    </source>
</reference>
<reference evidence="1 2" key="3">
    <citation type="submission" date="2019-11" db="EMBL/GenBank/DDBJ databases">
        <title>A de novo genome assembly of a pear dwarfing rootstock.</title>
        <authorList>
            <person name="Wang F."/>
            <person name="Wang J."/>
            <person name="Li S."/>
            <person name="Zhang Y."/>
            <person name="Fang M."/>
            <person name="Ma L."/>
            <person name="Zhao Y."/>
            <person name="Jiang S."/>
        </authorList>
    </citation>
    <scope>NUCLEOTIDE SEQUENCE [LARGE SCALE GENOMIC DNA]</scope>
    <source>
        <strain evidence="1">S2</strain>
        <tissue evidence="1">Leaf</tissue>
    </source>
</reference>
<dbReference type="EMBL" id="SMOL01000004">
    <property type="protein sequence ID" value="KAB2635868.1"/>
    <property type="molecule type" value="Genomic_DNA"/>
</dbReference>
<sequence>MIATFLLTVGQNSRYCQTRDAFRRSHFTTSKKFQHRFESLEHNCTRCDGQTHGLVQDCTTFFTRSVILMNFQLNKRTMNLKMKKMMMNQVIKP</sequence>
<protein>
    <submittedName>
        <fullName evidence="1">Uncharacterized protein</fullName>
    </submittedName>
</protein>
<dbReference type="Proteomes" id="UP000327157">
    <property type="component" value="Chromosome 5"/>
</dbReference>
<keyword evidence="2" id="KW-1185">Reference proteome</keyword>
<evidence type="ECO:0000313" key="1">
    <source>
        <dbReference type="EMBL" id="KAB2635868.1"/>
    </source>
</evidence>
<accession>A0A5N5I7U6</accession>
<dbReference type="AlphaFoldDB" id="A0A5N5I7U6"/>
<organism evidence="1 2">
    <name type="scientific">Pyrus ussuriensis x Pyrus communis</name>
    <dbReference type="NCBI Taxonomy" id="2448454"/>
    <lineage>
        <taxon>Eukaryota</taxon>
        <taxon>Viridiplantae</taxon>
        <taxon>Streptophyta</taxon>
        <taxon>Embryophyta</taxon>
        <taxon>Tracheophyta</taxon>
        <taxon>Spermatophyta</taxon>
        <taxon>Magnoliopsida</taxon>
        <taxon>eudicotyledons</taxon>
        <taxon>Gunneridae</taxon>
        <taxon>Pentapetalae</taxon>
        <taxon>rosids</taxon>
        <taxon>fabids</taxon>
        <taxon>Rosales</taxon>
        <taxon>Rosaceae</taxon>
        <taxon>Amygdaloideae</taxon>
        <taxon>Maleae</taxon>
        <taxon>Pyrus</taxon>
    </lineage>
</organism>
<name>A0A5N5I7U6_9ROSA</name>
<gene>
    <name evidence="1" type="ORF">D8674_026402</name>
</gene>
<reference evidence="2" key="2">
    <citation type="submission" date="2019-10" db="EMBL/GenBank/DDBJ databases">
        <title>A de novo genome assembly of a pear dwarfing rootstock.</title>
        <authorList>
            <person name="Wang F."/>
            <person name="Wang J."/>
            <person name="Li S."/>
            <person name="Zhang Y."/>
            <person name="Fang M."/>
            <person name="Ma L."/>
            <person name="Zhao Y."/>
            <person name="Jiang S."/>
        </authorList>
    </citation>
    <scope>NUCLEOTIDE SEQUENCE [LARGE SCALE GENOMIC DNA]</scope>
</reference>
<comment type="caution">
    <text evidence="1">The sequence shown here is derived from an EMBL/GenBank/DDBJ whole genome shotgun (WGS) entry which is preliminary data.</text>
</comment>
<proteinExistence type="predicted"/>